<evidence type="ECO:0000313" key="5">
    <source>
        <dbReference type="EMBL" id="MDH2132721.1"/>
    </source>
</evidence>
<reference evidence="5" key="1">
    <citation type="submission" date="2022-09" db="EMBL/GenBank/DDBJ databases">
        <title>Intensive care unit water sources are persistently colonized with multi-drug resistant bacteria and are the site of extensive horizontal gene transfer of antibiotic resistance genes.</title>
        <authorList>
            <person name="Diorio-Toth L."/>
        </authorList>
    </citation>
    <scope>NUCLEOTIDE SEQUENCE</scope>
    <source>
        <strain evidence="5">GD03659</strain>
    </source>
</reference>
<keyword evidence="3" id="KW-0157">Chromophore</keyword>
<dbReference type="PROSITE" id="PS50112">
    <property type="entry name" value="PAS"/>
    <property type="match status" value="1"/>
</dbReference>
<dbReference type="NCBIfam" id="TIGR00229">
    <property type="entry name" value="sensory_box"/>
    <property type="match status" value="1"/>
</dbReference>
<evidence type="ECO:0000313" key="6">
    <source>
        <dbReference type="Proteomes" id="UP001162318"/>
    </source>
</evidence>
<evidence type="ECO:0000256" key="1">
    <source>
        <dbReference type="ARBA" id="ARBA00022630"/>
    </source>
</evidence>
<comment type="caution">
    <text evidence="5">The sequence shown here is derived from an EMBL/GenBank/DDBJ whole genome shotgun (WGS) entry which is preliminary data.</text>
</comment>
<evidence type="ECO:0000256" key="3">
    <source>
        <dbReference type="ARBA" id="ARBA00022991"/>
    </source>
</evidence>
<dbReference type="InterPro" id="IPR000014">
    <property type="entry name" value="PAS"/>
</dbReference>
<proteinExistence type="predicted"/>
<dbReference type="PANTHER" id="PTHR47429:SF2">
    <property type="entry name" value="PROTEIN TWIN LOV 1"/>
    <property type="match status" value="1"/>
</dbReference>
<dbReference type="SUPFAM" id="SSF55785">
    <property type="entry name" value="PYP-like sensor domain (PAS domain)"/>
    <property type="match status" value="1"/>
</dbReference>
<feature type="domain" description="PAS" evidence="4">
    <location>
        <begin position="42"/>
        <end position="114"/>
    </location>
</feature>
<dbReference type="EMBL" id="JAOCKX010000024">
    <property type="protein sequence ID" value="MDH2132721.1"/>
    <property type="molecule type" value="Genomic_DNA"/>
</dbReference>
<dbReference type="Proteomes" id="UP001162318">
    <property type="component" value="Unassembled WGS sequence"/>
</dbReference>
<gene>
    <name evidence="5" type="ORF">N5J77_16465</name>
</gene>
<accession>A0AA43B8U2</accession>
<organism evidence="5 6">
    <name type="scientific">Sphingobium yanoikuyae</name>
    <name type="common">Sphingomonas yanoikuyae</name>
    <dbReference type="NCBI Taxonomy" id="13690"/>
    <lineage>
        <taxon>Bacteria</taxon>
        <taxon>Pseudomonadati</taxon>
        <taxon>Pseudomonadota</taxon>
        <taxon>Alphaproteobacteria</taxon>
        <taxon>Sphingomonadales</taxon>
        <taxon>Sphingomonadaceae</taxon>
        <taxon>Sphingobium</taxon>
    </lineage>
</organism>
<dbReference type="PANTHER" id="PTHR47429">
    <property type="entry name" value="PROTEIN TWIN LOV 1"/>
    <property type="match status" value="1"/>
</dbReference>
<dbReference type="Pfam" id="PF13426">
    <property type="entry name" value="PAS_9"/>
    <property type="match status" value="1"/>
</dbReference>
<dbReference type="Gene3D" id="3.30.450.20">
    <property type="entry name" value="PAS domain"/>
    <property type="match status" value="1"/>
</dbReference>
<dbReference type="RefSeq" id="WP_279728226.1">
    <property type="nucleotide sequence ID" value="NZ_JAOCKX010000024.1"/>
</dbReference>
<keyword evidence="2" id="KW-0288">FMN</keyword>
<evidence type="ECO:0000256" key="2">
    <source>
        <dbReference type="ARBA" id="ARBA00022643"/>
    </source>
</evidence>
<name>A0AA43B8U2_SPHYA</name>
<sequence>MAAWLDRVLLVSPISQGYRGADERAGRCACGSTYGVLMRAILPEQLATYFDSSPVALSLGRAEGDHELLLTNEGFRNLTGYATSEIVGRNCRFLQGRSRNEEARAQIRSFLQDDGQANVRTSIVNFRKDGRPFVNLLYMTKLRAQSGQVRYIFASQFDVSRTQPDRLADYDLNLERTLDRLSPVLAESGIVVEGSLMTIANTVATIAQAKLILSDLDNGDFL</sequence>
<dbReference type="InterPro" id="IPR035965">
    <property type="entry name" value="PAS-like_dom_sf"/>
</dbReference>
<keyword evidence="1" id="KW-0285">Flavoprotein</keyword>
<dbReference type="AlphaFoldDB" id="A0AA43B8U2"/>
<evidence type="ECO:0000259" key="4">
    <source>
        <dbReference type="PROSITE" id="PS50112"/>
    </source>
</evidence>
<protein>
    <submittedName>
        <fullName evidence="5">PAS domain-containing protein</fullName>
    </submittedName>
</protein>